<dbReference type="InterPro" id="IPR000847">
    <property type="entry name" value="LysR_HTH_N"/>
</dbReference>
<evidence type="ECO:0000259" key="2">
    <source>
        <dbReference type="Pfam" id="PF00126"/>
    </source>
</evidence>
<dbReference type="InterPro" id="IPR051815">
    <property type="entry name" value="Molybdate_resp_trans_reg"/>
</dbReference>
<feature type="domain" description="HTH lysR-type" evidence="2">
    <location>
        <begin position="42"/>
        <end position="104"/>
    </location>
</feature>
<dbReference type="Gene3D" id="1.10.10.10">
    <property type="entry name" value="Winged helix-like DNA-binding domain superfamily/Winged helix DNA-binding domain"/>
    <property type="match status" value="1"/>
</dbReference>
<protein>
    <submittedName>
        <fullName evidence="3">Molybdate transport system regulatory protein</fullName>
    </submittedName>
</protein>
<gene>
    <name evidence="3" type="ORF">FHS25_004746</name>
</gene>
<dbReference type="EMBL" id="JACHXX010000007">
    <property type="protein sequence ID" value="MBB3164249.1"/>
    <property type="molecule type" value="Genomic_DNA"/>
</dbReference>
<dbReference type="Pfam" id="PF00126">
    <property type="entry name" value="HTH_1"/>
    <property type="match status" value="1"/>
</dbReference>
<organism evidence="3 4">
    <name type="scientific">Rhizobium laguerreae</name>
    <dbReference type="NCBI Taxonomy" id="1076926"/>
    <lineage>
        <taxon>Bacteria</taxon>
        <taxon>Pseudomonadati</taxon>
        <taxon>Pseudomonadota</taxon>
        <taxon>Alphaproteobacteria</taxon>
        <taxon>Hyphomicrobiales</taxon>
        <taxon>Rhizobiaceae</taxon>
        <taxon>Rhizobium/Agrobacterium group</taxon>
        <taxon>Rhizobium</taxon>
    </lineage>
</organism>
<name>A0ABR6GD96_9HYPH</name>
<keyword evidence="4" id="KW-1185">Reference proteome</keyword>
<dbReference type="SUPFAM" id="SSF46785">
    <property type="entry name" value="Winged helix' DNA-binding domain"/>
    <property type="match status" value="1"/>
</dbReference>
<reference evidence="3 4" key="1">
    <citation type="submission" date="2020-08" db="EMBL/GenBank/DDBJ databases">
        <title>Genomic Encyclopedia of Type Strains, Phase III (KMG-III): the genomes of soil and plant-associated and newly described type strains.</title>
        <authorList>
            <person name="Whitman W."/>
        </authorList>
    </citation>
    <scope>NUCLEOTIDE SEQUENCE [LARGE SCALE GENOMIC DNA]</scope>
    <source>
        <strain evidence="3 4">CECT 8280</strain>
    </source>
</reference>
<evidence type="ECO:0000256" key="1">
    <source>
        <dbReference type="SAM" id="MobiDB-lite"/>
    </source>
</evidence>
<evidence type="ECO:0000313" key="3">
    <source>
        <dbReference type="EMBL" id="MBB3164249.1"/>
    </source>
</evidence>
<comment type="caution">
    <text evidence="3">The sequence shown here is derived from an EMBL/GenBank/DDBJ whole genome shotgun (WGS) entry which is preliminary data.</text>
</comment>
<dbReference type="InterPro" id="IPR036388">
    <property type="entry name" value="WH-like_DNA-bd_sf"/>
</dbReference>
<feature type="region of interest" description="Disordered" evidence="1">
    <location>
        <begin position="1"/>
        <end position="20"/>
    </location>
</feature>
<dbReference type="Proteomes" id="UP000542811">
    <property type="component" value="Unassembled WGS sequence"/>
</dbReference>
<dbReference type="PANTHER" id="PTHR30432:SF1">
    <property type="entry name" value="DNA-BINDING TRANSCRIPTIONAL DUAL REGULATOR MODE"/>
    <property type="match status" value="1"/>
</dbReference>
<evidence type="ECO:0000313" key="4">
    <source>
        <dbReference type="Proteomes" id="UP000542811"/>
    </source>
</evidence>
<sequence>MPQRKVQQIPRSPDSMTDSAAKTLVPVLRISFPDEDRLGHGKMELLEHIRQTGSISAAGRAMDMSYRRAWLLVSEMNRMFNEQVVESQRGGQRGGGAALTPFGEELLGRFRRMERTMRTSLAEDLAWLEAKRNLQQGER</sequence>
<proteinExistence type="predicted"/>
<dbReference type="InterPro" id="IPR036390">
    <property type="entry name" value="WH_DNA-bd_sf"/>
</dbReference>
<accession>A0ABR6GD96</accession>
<dbReference type="PANTHER" id="PTHR30432">
    <property type="entry name" value="TRANSCRIPTIONAL REGULATOR MODE"/>
    <property type="match status" value="1"/>
</dbReference>